<evidence type="ECO:0000313" key="1">
    <source>
        <dbReference type="EMBL" id="GAH95053.1"/>
    </source>
</evidence>
<accession>X1LLQ7</accession>
<gene>
    <name evidence="1" type="ORF">S03H2_72933</name>
</gene>
<organism evidence="1">
    <name type="scientific">marine sediment metagenome</name>
    <dbReference type="NCBI Taxonomy" id="412755"/>
    <lineage>
        <taxon>unclassified sequences</taxon>
        <taxon>metagenomes</taxon>
        <taxon>ecological metagenomes</taxon>
    </lineage>
</organism>
<dbReference type="AlphaFoldDB" id="X1LLQ7"/>
<feature type="non-terminal residue" evidence="1">
    <location>
        <position position="1"/>
    </location>
</feature>
<comment type="caution">
    <text evidence="1">The sequence shown here is derived from an EMBL/GenBank/DDBJ whole genome shotgun (WGS) entry which is preliminary data.</text>
</comment>
<name>X1LLQ7_9ZZZZ</name>
<feature type="non-terminal residue" evidence="1">
    <location>
        <position position="39"/>
    </location>
</feature>
<protein>
    <submittedName>
        <fullName evidence="1">Uncharacterized protein</fullName>
    </submittedName>
</protein>
<reference evidence="1" key="1">
    <citation type="journal article" date="2014" name="Front. Microbiol.">
        <title>High frequency of phylogenetically diverse reductive dehalogenase-homologous genes in deep subseafloor sedimentary metagenomes.</title>
        <authorList>
            <person name="Kawai M."/>
            <person name="Futagami T."/>
            <person name="Toyoda A."/>
            <person name="Takaki Y."/>
            <person name="Nishi S."/>
            <person name="Hori S."/>
            <person name="Arai W."/>
            <person name="Tsubouchi T."/>
            <person name="Morono Y."/>
            <person name="Uchiyama I."/>
            <person name="Ito T."/>
            <person name="Fujiyama A."/>
            <person name="Inagaki F."/>
            <person name="Takami H."/>
        </authorList>
    </citation>
    <scope>NUCLEOTIDE SEQUENCE</scope>
    <source>
        <strain evidence="1">Expedition CK06-06</strain>
    </source>
</reference>
<sequence>SPFILKKLENPAAIYYDIYSEQYNNPEDIENNAPFVVQT</sequence>
<dbReference type="EMBL" id="BARU01049640">
    <property type="protein sequence ID" value="GAH95053.1"/>
    <property type="molecule type" value="Genomic_DNA"/>
</dbReference>
<proteinExistence type="predicted"/>